<dbReference type="SMART" id="SM00481">
    <property type="entry name" value="POLIIIAc"/>
    <property type="match status" value="1"/>
</dbReference>
<name>D8MBS5_BLAHO</name>
<dbReference type="GO" id="GO:0035312">
    <property type="term" value="F:5'-3' DNA exonuclease activity"/>
    <property type="evidence" value="ECO:0007669"/>
    <property type="project" value="TreeGrafter"/>
</dbReference>
<protein>
    <recommendedName>
        <fullName evidence="1">Polymerase/histidinol phosphatase N-terminal domain-containing protein</fullName>
    </recommendedName>
</protein>
<accession>D8MBS5</accession>
<dbReference type="GeneID" id="24923056"/>
<evidence type="ECO:0000313" key="3">
    <source>
        <dbReference type="Proteomes" id="UP000008312"/>
    </source>
</evidence>
<keyword evidence="3" id="KW-1185">Reference proteome</keyword>
<evidence type="ECO:0000313" key="2">
    <source>
        <dbReference type="EMBL" id="CBK25514.2"/>
    </source>
</evidence>
<dbReference type="InterPro" id="IPR004013">
    <property type="entry name" value="PHP_dom"/>
</dbReference>
<reference evidence="2" key="1">
    <citation type="submission" date="2010-02" db="EMBL/GenBank/DDBJ databases">
        <title>Sequencing and annotation of the Blastocystis hominis genome.</title>
        <authorList>
            <person name="Wincker P."/>
        </authorList>
    </citation>
    <scope>NUCLEOTIDE SEQUENCE</scope>
    <source>
        <strain evidence="2">Singapore isolate B</strain>
    </source>
</reference>
<dbReference type="InParanoid" id="D8MBS5"/>
<dbReference type="Gene3D" id="1.10.150.650">
    <property type="match status" value="1"/>
</dbReference>
<dbReference type="GO" id="GO:0004534">
    <property type="term" value="F:5'-3' RNA exonuclease activity"/>
    <property type="evidence" value="ECO:0007669"/>
    <property type="project" value="TreeGrafter"/>
</dbReference>
<sequence>MHMHTNFSDGVKTPAELIEYAKQRHVDIMCINDHDTVKGVLNVKTMKVEGITVMYGIELSTTWNNKSLHVAGYFPKDADFESLQKFLEKEVATKRIERGKEMVRRMIEGGVDITWEEVEKHCGYSLPSRPRIAEVLVQKKIVASVADAFQTIVSGKSPYFVPANFMTTKQAVDLIHQYHGFASLAHPWRSHLDLSILNEIANLGMDGLECFPPSHEKVFNTQFYFQFAQQHHLIPTSGSDYHGNKNPEVEPGNNPFPDECRLAVIECFKKQGIL</sequence>
<feature type="domain" description="Polymerase/histidinol phosphatase N-terminal" evidence="1">
    <location>
        <begin position="1"/>
        <end position="63"/>
    </location>
</feature>
<dbReference type="OrthoDB" id="16564at2759"/>
<proteinExistence type="predicted"/>
<dbReference type="PANTHER" id="PTHR42924:SF3">
    <property type="entry name" value="POLYMERASE_HISTIDINOL PHOSPHATASE N-TERMINAL DOMAIN-CONTAINING PROTEIN"/>
    <property type="match status" value="1"/>
</dbReference>
<organism evidence="2">
    <name type="scientific">Blastocystis hominis</name>
    <dbReference type="NCBI Taxonomy" id="12968"/>
    <lineage>
        <taxon>Eukaryota</taxon>
        <taxon>Sar</taxon>
        <taxon>Stramenopiles</taxon>
        <taxon>Bigyra</taxon>
        <taxon>Opalozoa</taxon>
        <taxon>Opalinata</taxon>
        <taxon>Blastocystidae</taxon>
        <taxon>Blastocystis</taxon>
    </lineage>
</organism>
<dbReference type="Pfam" id="PF02811">
    <property type="entry name" value="PHP"/>
    <property type="match status" value="1"/>
</dbReference>
<dbReference type="AlphaFoldDB" id="D8MBS5"/>
<dbReference type="Proteomes" id="UP000008312">
    <property type="component" value="Unassembled WGS sequence"/>
</dbReference>
<dbReference type="InterPro" id="IPR003141">
    <property type="entry name" value="Pol/His_phosphatase_N"/>
</dbReference>
<gene>
    <name evidence="2" type="ORF">GSBLH_T00006932001</name>
</gene>
<evidence type="ECO:0000259" key="1">
    <source>
        <dbReference type="SMART" id="SM00481"/>
    </source>
</evidence>
<dbReference type="Gene3D" id="3.20.20.140">
    <property type="entry name" value="Metal-dependent hydrolases"/>
    <property type="match status" value="1"/>
</dbReference>
<dbReference type="CDD" id="cd07438">
    <property type="entry name" value="PHP_HisPPase_AMP"/>
    <property type="match status" value="1"/>
</dbReference>
<dbReference type="InterPro" id="IPR052018">
    <property type="entry name" value="PHP_domain"/>
</dbReference>
<dbReference type="SUPFAM" id="SSF89550">
    <property type="entry name" value="PHP domain-like"/>
    <property type="match status" value="1"/>
</dbReference>
<dbReference type="RefSeq" id="XP_012899562.1">
    <property type="nucleotide sequence ID" value="XM_013044108.1"/>
</dbReference>
<dbReference type="PANTHER" id="PTHR42924">
    <property type="entry name" value="EXONUCLEASE"/>
    <property type="match status" value="1"/>
</dbReference>
<dbReference type="OMA" id="FPRFAMG"/>
<dbReference type="EMBL" id="FN668691">
    <property type="protein sequence ID" value="CBK25514.2"/>
    <property type="molecule type" value="Genomic_DNA"/>
</dbReference>
<dbReference type="InterPro" id="IPR016195">
    <property type="entry name" value="Pol/histidinol_Pase-like"/>
</dbReference>